<reference evidence="1 2" key="1">
    <citation type="submission" date="2021-01" db="EMBL/GenBank/DDBJ databases">
        <title>Genomic Encyclopedia of Type Strains, Phase IV (KMG-IV): sequencing the most valuable type-strain genomes for metagenomic binning, comparative biology and taxonomic classification.</title>
        <authorList>
            <person name="Goeker M."/>
        </authorList>
    </citation>
    <scope>NUCLEOTIDE SEQUENCE [LARGE SCALE GENOMIC DNA]</scope>
    <source>
        <strain evidence="1 2">DSM 100968</strain>
    </source>
</reference>
<sequence length="219" mass="24189">MVIISPQKKYLKVLVSIFIIAILLIPFFPSSAFAGSSVQQNINQTNSDSNEIINTLDKYVNADDGKFDIEHIPTNVINELGREEVNKMIEGIRNVNQLAKNGEVTITDNGTVYESNDDDIAIQGGNVNKVVWHWWGLERYASVSQANRIARNLNRAAILGGTASGLITLFGFWPVGVVGGLSSGYWAWAANDISYVNSLSNRGIKISFTWALVYHVKKQ</sequence>
<evidence type="ECO:0000313" key="1">
    <source>
        <dbReference type="EMBL" id="MBM7657562.1"/>
    </source>
</evidence>
<proteinExistence type="predicted"/>
<dbReference type="RefSeq" id="WP_205005899.1">
    <property type="nucleotide sequence ID" value="NZ_CBCRXA010000025.1"/>
</dbReference>
<organism evidence="1 2">
    <name type="scientific">Sporolactobacillus spathodeae</name>
    <dbReference type="NCBI Taxonomy" id="1465502"/>
    <lineage>
        <taxon>Bacteria</taxon>
        <taxon>Bacillati</taxon>
        <taxon>Bacillota</taxon>
        <taxon>Bacilli</taxon>
        <taxon>Bacillales</taxon>
        <taxon>Sporolactobacillaceae</taxon>
        <taxon>Sporolactobacillus</taxon>
    </lineage>
</organism>
<dbReference type="EMBL" id="JAFBEV010000006">
    <property type="protein sequence ID" value="MBM7657562.1"/>
    <property type="molecule type" value="Genomic_DNA"/>
</dbReference>
<dbReference type="Proteomes" id="UP000823201">
    <property type="component" value="Unassembled WGS sequence"/>
</dbReference>
<evidence type="ECO:0000313" key="2">
    <source>
        <dbReference type="Proteomes" id="UP000823201"/>
    </source>
</evidence>
<protein>
    <submittedName>
        <fullName evidence="1">Competence protein ComGC</fullName>
    </submittedName>
</protein>
<accession>A0ABS2Q6Z1</accession>
<name>A0ABS2Q6Z1_9BACL</name>
<comment type="caution">
    <text evidence="1">The sequence shown here is derived from an EMBL/GenBank/DDBJ whole genome shotgun (WGS) entry which is preliminary data.</text>
</comment>
<gene>
    <name evidence="1" type="ORF">JOC27_001011</name>
</gene>
<keyword evidence="2" id="KW-1185">Reference proteome</keyword>